<dbReference type="Pfam" id="PF00072">
    <property type="entry name" value="Response_reg"/>
    <property type="match status" value="1"/>
</dbReference>
<feature type="DNA-binding region" description="OmpR/PhoB-type" evidence="9">
    <location>
        <begin position="124"/>
        <end position="216"/>
    </location>
</feature>
<dbReference type="SMART" id="SM00448">
    <property type="entry name" value="REC"/>
    <property type="match status" value="1"/>
</dbReference>
<dbReference type="PANTHER" id="PTHR48111">
    <property type="entry name" value="REGULATOR OF RPOS"/>
    <property type="match status" value="1"/>
</dbReference>
<evidence type="ECO:0000259" key="11">
    <source>
        <dbReference type="PROSITE" id="PS51755"/>
    </source>
</evidence>
<reference evidence="12" key="1">
    <citation type="submission" date="2020-10" db="EMBL/GenBank/DDBJ databases">
        <authorList>
            <person name="Gilroy R."/>
        </authorList>
    </citation>
    <scope>NUCLEOTIDE SEQUENCE</scope>
    <source>
        <strain evidence="12">11687</strain>
    </source>
</reference>
<keyword evidence="4" id="KW-0805">Transcription regulation</keyword>
<comment type="function">
    <text evidence="7">May play the central regulatory role in sporulation. It may be an element of the effector pathway responsible for the activation of sporulation genes in response to nutritional stress. Spo0A may act in concert with spo0H (a sigma factor) to control the expression of some genes that are critical to the sporulation process.</text>
</comment>
<dbReference type="PANTHER" id="PTHR48111:SF1">
    <property type="entry name" value="TWO-COMPONENT RESPONSE REGULATOR ORR33"/>
    <property type="match status" value="1"/>
</dbReference>
<dbReference type="InterPro" id="IPR039420">
    <property type="entry name" value="WalR-like"/>
</dbReference>
<evidence type="ECO:0000256" key="5">
    <source>
        <dbReference type="ARBA" id="ARBA00023125"/>
    </source>
</evidence>
<name>A0A9D1MF45_9FIRM</name>
<dbReference type="Gene3D" id="3.40.50.2300">
    <property type="match status" value="1"/>
</dbReference>
<accession>A0A9D1MF45</accession>
<dbReference type="Proteomes" id="UP000824081">
    <property type="component" value="Unassembled WGS sequence"/>
</dbReference>
<dbReference type="CDD" id="cd00383">
    <property type="entry name" value="trans_reg_C"/>
    <property type="match status" value="1"/>
</dbReference>
<dbReference type="SUPFAM" id="SSF52172">
    <property type="entry name" value="CheY-like"/>
    <property type="match status" value="1"/>
</dbReference>
<dbReference type="GO" id="GO:0006355">
    <property type="term" value="P:regulation of DNA-templated transcription"/>
    <property type="evidence" value="ECO:0007669"/>
    <property type="project" value="InterPro"/>
</dbReference>
<dbReference type="EMBL" id="DVMZ01000121">
    <property type="protein sequence ID" value="HIU59353.1"/>
    <property type="molecule type" value="Genomic_DNA"/>
</dbReference>
<dbReference type="CDD" id="cd17574">
    <property type="entry name" value="REC_OmpR"/>
    <property type="match status" value="1"/>
</dbReference>
<dbReference type="SMART" id="SM00862">
    <property type="entry name" value="Trans_reg_C"/>
    <property type="match status" value="1"/>
</dbReference>
<dbReference type="GO" id="GO:0032993">
    <property type="term" value="C:protein-DNA complex"/>
    <property type="evidence" value="ECO:0007669"/>
    <property type="project" value="TreeGrafter"/>
</dbReference>
<evidence type="ECO:0000313" key="12">
    <source>
        <dbReference type="EMBL" id="HIU59353.1"/>
    </source>
</evidence>
<dbReference type="Gene3D" id="6.10.250.690">
    <property type="match status" value="1"/>
</dbReference>
<evidence type="ECO:0000256" key="1">
    <source>
        <dbReference type="ARBA" id="ARBA00018672"/>
    </source>
</evidence>
<sequence length="217" mass="24286">MKGTVYVLEDDASIGGLIRFSLEREQLDCHTFGTVEEFNAGLRKKIPDVALLDIMLPDGNGLEVLKDVKQRCPGVCCIMLSALGQEGDKVTGLNLGADDYISKPFGVMELVARVRAALRRQTGSNVIKIGKLELNNDAMTVTLDGRLLDLNKKEFELLRYCMRNADIVLTRDVLLTEIWGYVDTETRTLDNHIARLRKLGIDNFETVFGVGYRFKKS</sequence>
<keyword evidence="6" id="KW-0804">Transcription</keyword>
<comment type="caution">
    <text evidence="12">The sequence shown here is derived from an EMBL/GenBank/DDBJ whole genome shotgun (WGS) entry which is preliminary data.</text>
</comment>
<keyword evidence="2 8" id="KW-0597">Phosphoprotein</keyword>
<evidence type="ECO:0000313" key="13">
    <source>
        <dbReference type="Proteomes" id="UP000824081"/>
    </source>
</evidence>
<feature type="domain" description="Response regulatory" evidence="10">
    <location>
        <begin position="4"/>
        <end position="118"/>
    </location>
</feature>
<gene>
    <name evidence="12" type="ORF">IAC57_04545</name>
</gene>
<dbReference type="InterPro" id="IPR001867">
    <property type="entry name" value="OmpR/PhoB-type_DNA-bd"/>
</dbReference>
<evidence type="ECO:0000256" key="3">
    <source>
        <dbReference type="ARBA" id="ARBA00023012"/>
    </source>
</evidence>
<feature type="modified residue" description="4-aspartylphosphate" evidence="8">
    <location>
        <position position="53"/>
    </location>
</feature>
<evidence type="ECO:0000256" key="8">
    <source>
        <dbReference type="PROSITE-ProRule" id="PRU00169"/>
    </source>
</evidence>
<evidence type="ECO:0000256" key="4">
    <source>
        <dbReference type="ARBA" id="ARBA00023015"/>
    </source>
</evidence>
<evidence type="ECO:0000256" key="9">
    <source>
        <dbReference type="PROSITE-ProRule" id="PRU01091"/>
    </source>
</evidence>
<dbReference type="InterPro" id="IPR036388">
    <property type="entry name" value="WH-like_DNA-bd_sf"/>
</dbReference>
<organism evidence="12 13">
    <name type="scientific">Candidatus Scatosoma pullistercoris</name>
    <dbReference type="NCBI Taxonomy" id="2840934"/>
    <lineage>
        <taxon>Bacteria</taxon>
        <taxon>Bacillati</taxon>
        <taxon>Bacillota</taxon>
        <taxon>Clostridia</taxon>
        <taxon>Candidatus Scatosoma</taxon>
    </lineage>
</organism>
<dbReference type="Gene3D" id="1.10.10.10">
    <property type="entry name" value="Winged helix-like DNA-binding domain superfamily/Winged helix DNA-binding domain"/>
    <property type="match status" value="1"/>
</dbReference>
<evidence type="ECO:0000256" key="2">
    <source>
        <dbReference type="ARBA" id="ARBA00022553"/>
    </source>
</evidence>
<protein>
    <recommendedName>
        <fullName evidence="1">Stage 0 sporulation protein A homolog</fullName>
    </recommendedName>
</protein>
<dbReference type="InterPro" id="IPR001789">
    <property type="entry name" value="Sig_transdc_resp-reg_receiver"/>
</dbReference>
<dbReference type="GO" id="GO:0000156">
    <property type="term" value="F:phosphorelay response regulator activity"/>
    <property type="evidence" value="ECO:0007669"/>
    <property type="project" value="TreeGrafter"/>
</dbReference>
<dbReference type="GO" id="GO:0005829">
    <property type="term" value="C:cytosol"/>
    <property type="evidence" value="ECO:0007669"/>
    <property type="project" value="TreeGrafter"/>
</dbReference>
<dbReference type="Pfam" id="PF00486">
    <property type="entry name" value="Trans_reg_C"/>
    <property type="match status" value="1"/>
</dbReference>
<dbReference type="PROSITE" id="PS51755">
    <property type="entry name" value="OMPR_PHOB"/>
    <property type="match status" value="1"/>
</dbReference>
<dbReference type="AlphaFoldDB" id="A0A9D1MF45"/>
<dbReference type="GO" id="GO:0000976">
    <property type="term" value="F:transcription cis-regulatory region binding"/>
    <property type="evidence" value="ECO:0007669"/>
    <property type="project" value="TreeGrafter"/>
</dbReference>
<dbReference type="PROSITE" id="PS50110">
    <property type="entry name" value="RESPONSE_REGULATORY"/>
    <property type="match status" value="1"/>
</dbReference>
<feature type="domain" description="OmpR/PhoB-type" evidence="11">
    <location>
        <begin position="124"/>
        <end position="216"/>
    </location>
</feature>
<keyword evidence="3" id="KW-0902">Two-component regulatory system</keyword>
<dbReference type="InterPro" id="IPR011006">
    <property type="entry name" value="CheY-like_superfamily"/>
</dbReference>
<keyword evidence="5 9" id="KW-0238">DNA-binding</keyword>
<evidence type="ECO:0000256" key="7">
    <source>
        <dbReference type="ARBA" id="ARBA00024867"/>
    </source>
</evidence>
<reference evidence="12" key="2">
    <citation type="journal article" date="2021" name="PeerJ">
        <title>Extensive microbial diversity within the chicken gut microbiome revealed by metagenomics and culture.</title>
        <authorList>
            <person name="Gilroy R."/>
            <person name="Ravi A."/>
            <person name="Getino M."/>
            <person name="Pursley I."/>
            <person name="Horton D.L."/>
            <person name="Alikhan N.F."/>
            <person name="Baker D."/>
            <person name="Gharbi K."/>
            <person name="Hall N."/>
            <person name="Watson M."/>
            <person name="Adriaenssens E.M."/>
            <person name="Foster-Nyarko E."/>
            <person name="Jarju S."/>
            <person name="Secka A."/>
            <person name="Antonio M."/>
            <person name="Oren A."/>
            <person name="Chaudhuri R.R."/>
            <person name="La Ragione R."/>
            <person name="Hildebrand F."/>
            <person name="Pallen M.J."/>
        </authorList>
    </citation>
    <scope>NUCLEOTIDE SEQUENCE</scope>
    <source>
        <strain evidence="12">11687</strain>
    </source>
</reference>
<evidence type="ECO:0000256" key="6">
    <source>
        <dbReference type="ARBA" id="ARBA00023163"/>
    </source>
</evidence>
<evidence type="ECO:0000259" key="10">
    <source>
        <dbReference type="PROSITE" id="PS50110"/>
    </source>
</evidence>
<proteinExistence type="predicted"/>